<keyword evidence="1" id="KW-0812">Transmembrane</keyword>
<dbReference type="OrthoDB" id="9866518at2"/>
<dbReference type="EMBL" id="FRAI01000010">
    <property type="protein sequence ID" value="SHJ95479.1"/>
    <property type="molecule type" value="Genomic_DNA"/>
</dbReference>
<dbReference type="AlphaFoldDB" id="A0A1M6NIE5"/>
<gene>
    <name evidence="2" type="ORF">SAMN02745227_01137</name>
</gene>
<proteinExistence type="predicted"/>
<organism evidence="2 3">
    <name type="scientific">Anaerobranca californiensis DSM 14826</name>
    <dbReference type="NCBI Taxonomy" id="1120989"/>
    <lineage>
        <taxon>Bacteria</taxon>
        <taxon>Bacillati</taxon>
        <taxon>Bacillota</taxon>
        <taxon>Clostridia</taxon>
        <taxon>Eubacteriales</taxon>
        <taxon>Proteinivoracaceae</taxon>
        <taxon>Anaerobranca</taxon>
    </lineage>
</organism>
<evidence type="ECO:0000313" key="3">
    <source>
        <dbReference type="Proteomes" id="UP000243547"/>
    </source>
</evidence>
<sequence length="95" mass="11324">MESRLKRKLEMRLRERSLKYNFEKDEGEGIVFNILGSSFCWLLCIAIGLFIYLNSFLYNDFSKELISKTTIYIDGSKDINIQEVIVNWLRNYKNN</sequence>
<dbReference type="STRING" id="1120989.SAMN02745227_01137"/>
<keyword evidence="3" id="KW-1185">Reference proteome</keyword>
<dbReference type="Proteomes" id="UP000243547">
    <property type="component" value="Unassembled WGS sequence"/>
</dbReference>
<dbReference type="RefSeq" id="WP_072907030.1">
    <property type="nucleotide sequence ID" value="NZ_FRAI01000010.1"/>
</dbReference>
<evidence type="ECO:0000313" key="2">
    <source>
        <dbReference type="EMBL" id="SHJ95479.1"/>
    </source>
</evidence>
<reference evidence="3" key="1">
    <citation type="submission" date="2016-11" db="EMBL/GenBank/DDBJ databases">
        <authorList>
            <person name="Varghese N."/>
            <person name="Submissions S."/>
        </authorList>
    </citation>
    <scope>NUCLEOTIDE SEQUENCE [LARGE SCALE GENOMIC DNA]</scope>
    <source>
        <strain evidence="3">DSM 14826</strain>
    </source>
</reference>
<keyword evidence="1" id="KW-1133">Transmembrane helix</keyword>
<keyword evidence="1" id="KW-0472">Membrane</keyword>
<accession>A0A1M6NIE5</accession>
<evidence type="ECO:0000256" key="1">
    <source>
        <dbReference type="SAM" id="Phobius"/>
    </source>
</evidence>
<protein>
    <submittedName>
        <fullName evidence="2">Uncharacterized protein</fullName>
    </submittedName>
</protein>
<name>A0A1M6NIE5_9FIRM</name>
<feature type="transmembrane region" description="Helical" evidence="1">
    <location>
        <begin position="30"/>
        <end position="53"/>
    </location>
</feature>